<keyword evidence="2" id="KW-1185">Reference proteome</keyword>
<dbReference type="EMBL" id="AC096662">
    <property type="status" value="NOT_ANNOTATED_CDS"/>
    <property type="molecule type" value="Genomic_DNA"/>
</dbReference>
<dbReference type="Ensembl" id="ENST00000450385.6">
    <property type="protein sequence ID" value="ENSP00000398344.2"/>
    <property type="gene ID" value="ENSG00000127990.20"/>
</dbReference>
<proteinExistence type="predicted"/>
<dbReference type="GeneTree" id="ENSGT00390000005672"/>
<dbReference type="EMBL" id="AC069292">
    <property type="status" value="NOT_ANNOTATED_CDS"/>
    <property type="molecule type" value="Genomic_DNA"/>
</dbReference>
<dbReference type="Bgee" id="ENSG00000127990">
    <property type="expression patterns" value="Expressed in tendon of biceps brachii and 207 other cell types or tissues"/>
</dbReference>
<protein>
    <submittedName>
        <fullName evidence="1">Sarcoglycan epsilon</fullName>
    </submittedName>
</protein>
<dbReference type="ExpressionAtlas" id="C9J4J9">
    <property type="expression patterns" value="baseline and differential"/>
</dbReference>
<dbReference type="ChiTaRS" id="SGCE">
    <property type="organism name" value="human"/>
</dbReference>
<dbReference type="Ensembl" id="ENST00000450385.6">
    <property type="protein sequence ID" value="ENSP00000398344.2"/>
    <property type="gene ID" value="ENSG00000127990.19"/>
</dbReference>
<accession>C9J4J9</accession>
<reference evidence="1 2" key="2">
    <citation type="journal article" date="2003" name="Nature">
        <title>The DNA sequence of human chromosome 7.</title>
        <authorList>
            <person name="Hillier L.W."/>
            <person name="Fulton R.S."/>
            <person name="Fulton L.A."/>
            <person name="Graves T.A."/>
            <person name="Pepin K.H."/>
            <person name="Wagner-McPherson C."/>
            <person name="Layman D."/>
            <person name="Maas J."/>
            <person name="Jaeger S."/>
            <person name="Walker R."/>
            <person name="Wylie K."/>
            <person name="Sekhon M."/>
            <person name="Becker M.C."/>
            <person name="O'Laughlin M.D."/>
            <person name="Schaller M.E."/>
            <person name="Fewell G.A."/>
            <person name="Delehaunty K.D."/>
            <person name="Miner T.L."/>
            <person name="Nash W.E."/>
            <person name="Cordes M."/>
            <person name="Du H."/>
            <person name="Sun H."/>
            <person name="Edwards J."/>
            <person name="Bradshaw-Cordum H."/>
            <person name="Ali J."/>
            <person name="Andrews S."/>
            <person name="Isak A."/>
            <person name="Vanbrunt A."/>
            <person name="Nguyen C."/>
            <person name="Du F."/>
            <person name="Lamar B."/>
            <person name="Courtney L."/>
            <person name="Kalicki J."/>
            <person name="Ozersky P."/>
            <person name="Bielicki L."/>
            <person name="Scott K."/>
            <person name="Holmes A."/>
            <person name="Harkins R."/>
            <person name="Harris A."/>
            <person name="Strong C.M."/>
            <person name="Hou S."/>
            <person name="Tomlinson C."/>
            <person name="Dauphin-Kohlberg S."/>
            <person name="Kozlowicz-Reilly A."/>
            <person name="Leonard S."/>
            <person name="Rohlfing T."/>
            <person name="Rock S.M."/>
            <person name="Tin-Wollam A.M."/>
            <person name="Abbott A."/>
            <person name="Minx P."/>
            <person name="Maupin R."/>
            <person name="Strowmatt C."/>
            <person name="Latreille P."/>
            <person name="Miller N."/>
            <person name="Johnson D."/>
            <person name="Murray J."/>
            <person name="Woessner J.P."/>
            <person name="Wendl M.C."/>
            <person name="Yang S.P."/>
            <person name="Schultz B.R."/>
            <person name="Wallis J.W."/>
            <person name="Spieth J."/>
            <person name="Bieri T.A."/>
            <person name="Nelson J.O."/>
            <person name="Berkowicz N."/>
            <person name="Wohldmann P.E."/>
            <person name="Cook L.L."/>
            <person name="Hickenbotham M.T."/>
            <person name="Eldred J."/>
            <person name="Williams D."/>
            <person name="Bedell J.A."/>
            <person name="Mardis E.R."/>
            <person name="Clifton S.W."/>
            <person name="Chissoe S.L."/>
            <person name="Marra M.A."/>
            <person name="Raymond C."/>
            <person name="Haugen E."/>
            <person name="Gillett W."/>
            <person name="Zhou Y."/>
            <person name="James R."/>
            <person name="Phelps K."/>
            <person name="Iadanoto S."/>
            <person name="Bubb K."/>
            <person name="Simms E."/>
            <person name="Levy R."/>
            <person name="Clendenning J."/>
            <person name="Kaul R."/>
            <person name="Kent W.J."/>
            <person name="Furey T.S."/>
            <person name="Baertsch R.A."/>
            <person name="Brent M.R."/>
            <person name="Keibler E."/>
            <person name="Flicek P."/>
            <person name="Bork P."/>
            <person name="Suyama M."/>
            <person name="Bailey J.A."/>
            <person name="Portnoy M.E."/>
            <person name="Torrents D."/>
            <person name="Chinwalla A.T."/>
            <person name="Gish W.R."/>
            <person name="Eddy S.R."/>
            <person name="McPherson J.D."/>
            <person name="Olson M.V."/>
            <person name="Eichler E.E."/>
            <person name="Green E.D."/>
            <person name="Waterston R.H."/>
            <person name="Wilson R.K."/>
        </authorList>
    </citation>
    <scope>NUCLEOTIDE SEQUENCE [LARGE SCALE GENOMIC DNA]</scope>
</reference>
<dbReference type="VEuPathDB" id="HostDB:ENSG00000127990"/>
<evidence type="ECO:0000313" key="1">
    <source>
        <dbReference type="Ensembl" id="ENSP00000398344.2"/>
    </source>
</evidence>
<name>C9J4J9_HUMAN</name>
<evidence type="ECO:0000313" key="2">
    <source>
        <dbReference type="Proteomes" id="UP000005640"/>
    </source>
</evidence>
<organism evidence="1 2">
    <name type="scientific">Homo sapiens</name>
    <name type="common">Human</name>
    <dbReference type="NCBI Taxonomy" id="9606"/>
    <lineage>
        <taxon>Eukaryota</taxon>
        <taxon>Metazoa</taxon>
        <taxon>Chordata</taxon>
        <taxon>Craniata</taxon>
        <taxon>Vertebrata</taxon>
        <taxon>Euteleostomi</taxon>
        <taxon>Mammalia</taxon>
        <taxon>Eutheria</taxon>
        <taxon>Euarchontoglires</taxon>
        <taxon>Primates</taxon>
        <taxon>Haplorrhini</taxon>
        <taxon>Catarrhini</taxon>
        <taxon>Hominidae</taxon>
        <taxon>Homo</taxon>
    </lineage>
</organism>
<dbReference type="EMBL" id="AC002528">
    <property type="status" value="NOT_ANNOTATED_CDS"/>
    <property type="molecule type" value="Genomic_DNA"/>
</dbReference>
<dbReference type="UCSC" id="uc064flt.1">
    <property type="organism name" value="human"/>
</dbReference>
<dbReference type="OrthoDB" id="10019906at2759"/>
<gene>
    <name evidence="1" type="primary">SGCE</name>
</gene>
<dbReference type="HGNC" id="HGNC:10808">
    <property type="gene designation" value="SGCE"/>
</dbReference>
<dbReference type="AlphaFoldDB" id="C9J4J9"/>
<sequence length="60" mass="6749">MQLPRWWELGDPCAWTGQGRGTRRMSPATTGTFLLTGTLRSECIPISRCPLCSCFGKRIF</sequence>
<reference evidence="1 2" key="1">
    <citation type="journal article" date="2001" name="Nature">
        <title>Initial sequencing and analysis of the human genome.</title>
        <authorList>
            <consortium name="International Human Genome Sequencing Consortium"/>
            <person name="Lander E.S."/>
            <person name="Linton L.M."/>
            <person name="Birren B."/>
            <person name="Nusbaum C."/>
            <person name="Zody M.C."/>
            <person name="Baldwin J."/>
            <person name="Devon K."/>
            <person name="Dewar K."/>
            <person name="Doyle M."/>
            <person name="FitzHugh W."/>
            <person name="Funke R."/>
            <person name="Gage D."/>
            <person name="Harris K."/>
            <person name="Heaford A."/>
            <person name="Howland J."/>
            <person name="Kann L."/>
            <person name="Lehoczky J."/>
            <person name="LeVine R."/>
            <person name="McEwan P."/>
            <person name="McKernan K."/>
            <person name="Meldrim J."/>
            <person name="Mesirov J.P."/>
            <person name="Miranda C."/>
            <person name="Morris W."/>
            <person name="Naylor J."/>
            <person name="Raymond C."/>
            <person name="Rosetti M."/>
            <person name="Santos R."/>
            <person name="Sheridan A."/>
            <person name="Sougnez C."/>
            <person name="Stange-Thomann N."/>
            <person name="Stojanovic N."/>
            <person name="Subramanian A."/>
            <person name="Wyman D."/>
            <person name="Rogers J."/>
            <person name="Sulston J."/>
            <person name="Ainscough R."/>
            <person name="Beck S."/>
            <person name="Bentley D."/>
            <person name="Burton J."/>
            <person name="Clee C."/>
            <person name="Carter N."/>
            <person name="Coulson A."/>
            <person name="Deadman R."/>
            <person name="Deloukas P."/>
            <person name="Dunham A."/>
            <person name="Dunham I."/>
            <person name="Durbin R."/>
            <person name="French L."/>
            <person name="Grafham D."/>
            <person name="Gregory S."/>
            <person name="Hubbard T."/>
            <person name="Humphray S."/>
            <person name="Hunt A."/>
            <person name="Jones M."/>
            <person name="Lloyd C."/>
            <person name="McMurray A."/>
            <person name="Matthews L."/>
            <person name="Mercer S."/>
            <person name="Milne S."/>
            <person name="Mullikin J.C."/>
            <person name="Mungall A."/>
            <person name="Plumb R."/>
            <person name="Ross M."/>
            <person name="Shownkeen R."/>
            <person name="Sims S."/>
            <person name="Waterston R.H."/>
            <person name="Wilson R.K."/>
            <person name="Hillier L.W."/>
            <person name="McPherson J.D."/>
            <person name="Marra M.A."/>
            <person name="Mardis E.R."/>
            <person name="Fulton L.A."/>
            <person name="Chinwalla A.T."/>
            <person name="Pepin K.H."/>
            <person name="Gish W.R."/>
            <person name="Chissoe S.L."/>
            <person name="Wendl M.C."/>
            <person name="Delehaunty K.D."/>
            <person name="Miner T.L."/>
            <person name="Delehaunty A."/>
            <person name="Kramer J.B."/>
            <person name="Cook L.L."/>
            <person name="Fulton R.S."/>
            <person name="Johnson D.L."/>
            <person name="Minx P.J."/>
            <person name="Clifton S.W."/>
            <person name="Hawkins T."/>
            <person name="Branscomb E."/>
            <person name="Predki P."/>
            <person name="Richardson P."/>
            <person name="Wenning S."/>
            <person name="Slezak T."/>
            <person name="Doggett N."/>
            <person name="Cheng J.F."/>
            <person name="Olsen A."/>
            <person name="Lucas S."/>
            <person name="Elkin C."/>
            <person name="Uberbacher E."/>
            <person name="Frazier M."/>
            <person name="Gibbs R.A."/>
            <person name="Muzny D.M."/>
            <person name="Scherer S.E."/>
            <person name="Bouck J.B."/>
            <person name="Sodergren E.J."/>
            <person name="Worley K.C."/>
            <person name="Rives C.M."/>
            <person name="Gorrell J.H."/>
            <person name="Metzker M.L."/>
            <person name="Naylor S.L."/>
            <person name="Kucherlapati R.S."/>
            <person name="Nelson D.L."/>
            <person name="Weinstock G.M."/>
            <person name="Sakaki Y."/>
            <person name="Fujiyama A."/>
            <person name="Hattori M."/>
            <person name="Yada T."/>
            <person name="Toyoda A."/>
            <person name="Itoh T."/>
            <person name="Kawagoe C."/>
            <person name="Watanabe H."/>
            <person name="Totoki Y."/>
            <person name="Taylor T."/>
            <person name="Weissenbach J."/>
            <person name="Heilig R."/>
            <person name="Saurin W."/>
            <person name="Artiguenave F."/>
            <person name="Brottier P."/>
            <person name="Bruls T."/>
            <person name="Pelletier E."/>
            <person name="Robert C."/>
            <person name="Wincker P."/>
            <person name="Smith D.R."/>
            <person name="Doucette-Stamm L."/>
            <person name="Rubenfield M."/>
            <person name="Weinstock K."/>
            <person name="Lee H.M."/>
            <person name="Dubois J."/>
            <person name="Rosenthal A."/>
            <person name="Platzer M."/>
            <person name="Nyakatura G."/>
            <person name="Taudien S."/>
            <person name="Rump A."/>
            <person name="Yang H."/>
            <person name="Yu J."/>
            <person name="Wang J."/>
            <person name="Huang G."/>
            <person name="Gu J."/>
            <person name="Hood L."/>
            <person name="Rowen L."/>
            <person name="Madan A."/>
            <person name="Qin S."/>
            <person name="Davis R.W."/>
            <person name="Federspiel N.A."/>
            <person name="Abola A.P."/>
            <person name="Proctor M.J."/>
            <person name="Myers R.M."/>
            <person name="Schmutz J."/>
            <person name="Dickson M."/>
            <person name="Grimwood J."/>
            <person name="Cox D.R."/>
            <person name="Olson M.V."/>
            <person name="Kaul R."/>
            <person name="Raymond C."/>
            <person name="Shimizu N."/>
            <person name="Kawasaki K."/>
            <person name="Minoshima S."/>
            <person name="Evans G.A."/>
            <person name="Athanasiou M."/>
            <person name="Schultz R."/>
            <person name="Roe B.A."/>
            <person name="Chen F."/>
            <person name="Pan H."/>
            <person name="Ramser J."/>
            <person name="Lehrach H."/>
            <person name="Reinhardt R."/>
            <person name="McCombie W.R."/>
            <person name="de la Bastide M."/>
            <person name="Dedhia N."/>
            <person name="Blocker H."/>
            <person name="Hornischer K."/>
            <person name="Nordsiek G."/>
            <person name="Agarwala R."/>
            <person name="Aravind L."/>
            <person name="Bailey J.A."/>
            <person name="Bateman A."/>
            <person name="Batzoglou S."/>
            <person name="Birney E."/>
            <person name="Bork P."/>
            <person name="Brown D.G."/>
            <person name="Burge C.B."/>
            <person name="Cerutti L."/>
            <person name="Chen H.C."/>
            <person name="Church D."/>
            <person name="Clamp M."/>
            <person name="Copley R.R."/>
            <person name="Doerks T."/>
            <person name="Eddy S.R."/>
            <person name="Eichler E.E."/>
            <person name="Furey T.S."/>
            <person name="Galagan J."/>
            <person name="Gilbert J.G."/>
            <person name="Harmon C."/>
            <person name="Hayashizaki Y."/>
            <person name="Haussler D."/>
            <person name="Hermjakob H."/>
            <person name="Hokamp K."/>
            <person name="Jang W."/>
            <person name="Johnson L.S."/>
            <person name="Jones T.A."/>
            <person name="Kasif S."/>
            <person name="Kaspryzk A."/>
            <person name="Kennedy S."/>
            <person name="Kent W.J."/>
            <person name="Kitts P."/>
            <person name="Koonin E.V."/>
            <person name="Korf I."/>
            <person name="Kulp D."/>
            <person name="Lancet D."/>
            <person name="Lowe T.M."/>
            <person name="McLysaght A."/>
            <person name="Mikkelsen T."/>
            <person name="Moran J.V."/>
            <person name="Mulder N."/>
            <person name="Pollara V.J."/>
            <person name="Ponting C.P."/>
            <person name="Schuler G."/>
            <person name="Schultz J."/>
            <person name="Slater G."/>
            <person name="Smit A.F."/>
            <person name="Stupka E."/>
            <person name="Szustakowski J."/>
            <person name="Thierry-Mieg D."/>
            <person name="Thierry-Mieg J."/>
            <person name="Wagner L."/>
            <person name="Wallis J."/>
            <person name="Wheeler R."/>
            <person name="Williams A."/>
            <person name="Wolf Y.I."/>
            <person name="Wolfe K.H."/>
            <person name="Yang S.P."/>
            <person name="Yeh R.F."/>
            <person name="Collins F."/>
            <person name="Guyer M.S."/>
            <person name="Peterson J."/>
            <person name="Felsenfeld A."/>
            <person name="Wetterstrand K.A."/>
            <person name="Patrinos A."/>
            <person name="Morgan M.J."/>
            <person name="de Jong P."/>
            <person name="Catanese J.J."/>
            <person name="Osoegawa K."/>
            <person name="Shizuya H."/>
            <person name="Choi S."/>
            <person name="Chen Y.J."/>
        </authorList>
    </citation>
    <scope>NUCLEOTIDE SEQUENCE [LARGE SCALE GENOMIC DNA]</scope>
</reference>
<dbReference type="HOGENOM" id="CLU_3241942_0_0_1"/>
<reference evidence="1 2" key="3">
    <citation type="journal article" date="2004" name="Nature">
        <title>Finishing the euchromatic sequence of the human genome.</title>
        <authorList>
            <consortium name="International Human Genome Sequencing Consortium"/>
        </authorList>
    </citation>
    <scope>NUCLEOTIDE SEQUENCE [LARGE SCALE GENOMIC DNA]</scope>
</reference>
<reference evidence="1" key="5">
    <citation type="submission" date="2025-09" db="UniProtKB">
        <authorList>
            <consortium name="Ensembl"/>
        </authorList>
    </citation>
    <scope>IDENTIFICATION</scope>
</reference>
<dbReference type="Proteomes" id="UP000005640">
    <property type="component" value="Chromosome 7"/>
</dbReference>
<reference evidence="1" key="4">
    <citation type="submission" date="2025-08" db="UniProtKB">
        <authorList>
            <consortium name="Ensembl"/>
        </authorList>
    </citation>
    <scope>IDENTIFICATION</scope>
</reference>
<dbReference type="EMBL" id="KF458520">
    <property type="status" value="NOT_ANNOTATED_CDS"/>
    <property type="molecule type" value="Genomic_DNA"/>
</dbReference>
<dbReference type="OpenTargets" id="ENSG00000127990"/>